<dbReference type="AlphaFoldDB" id="F5YIB1"/>
<comment type="subcellular location">
    <subcellularLocation>
        <location evidence="1 8">Cell membrane</location>
        <topology evidence="1 8">Multi-pass membrane protein</topology>
    </subcellularLocation>
</comment>
<evidence type="ECO:0000256" key="3">
    <source>
        <dbReference type="ARBA" id="ARBA00022448"/>
    </source>
</evidence>
<evidence type="ECO:0000256" key="6">
    <source>
        <dbReference type="ARBA" id="ARBA00022989"/>
    </source>
</evidence>
<sequence length="469" mass="49732">MEAFARTISTIDGWLWGPWLLILLFGTHLYLTVRTGFIQKKLGLAIRLSVTKDKGGEGDVSQFGALTTALASTIGTGNIIGVGTAIAVGGPGAVLWMWLTGVFGIATKYSESLIAVKYRVKTEKGTMLGGAMFALERGLKNKKLGRFLGILFAVFAALAAFGIGDGVQSNAVADLVQRNFHIPAWISGLIMMVFTGLVLVGGLKAISKVCESLVPFMAAVYTLGCIICLIMNAQYVGPAFVAIWNAAFAPRALTGGLLGYGLMAAARFGIARGLFSNESGMGSAPIVASAAKTANPVRQALVSMTGTFWDTVVVCLMTGLVIVSYEVAPNGSTGFTNGGALTNEAFSQIPVFGPIILTFGLITFAFSTILGWSYYGEKGAEYLFGSKINIPYRILYTLIVFVGAAIPLGLVWDIADALNALMILPNILAVLLLSNIIVEETKKYSGIHIDDVDTTPIPLMESLRRKNPV</sequence>
<evidence type="ECO:0000256" key="4">
    <source>
        <dbReference type="ARBA" id="ARBA00022475"/>
    </source>
</evidence>
<evidence type="ECO:0000256" key="8">
    <source>
        <dbReference type="RuleBase" id="RU363064"/>
    </source>
</evidence>
<evidence type="ECO:0000256" key="7">
    <source>
        <dbReference type="ARBA" id="ARBA00023136"/>
    </source>
</evidence>
<keyword evidence="7 8" id="KW-0472">Membrane</keyword>
<keyword evidence="8" id="KW-0769">Symport</keyword>
<keyword evidence="10" id="KW-1185">Reference proteome</keyword>
<dbReference type="PANTHER" id="PTHR30330">
    <property type="entry name" value="AGSS FAMILY TRANSPORTER, SODIUM-ALANINE"/>
    <property type="match status" value="1"/>
</dbReference>
<feature type="transmembrane region" description="Helical" evidence="8">
    <location>
        <begin position="348"/>
        <end position="373"/>
    </location>
</feature>
<dbReference type="eggNOG" id="COG1115">
    <property type="taxonomic scope" value="Bacteria"/>
</dbReference>
<comment type="similarity">
    <text evidence="2 8">Belongs to the alanine or glycine:cation symporter (AGCS) (TC 2.A.25) family.</text>
</comment>
<dbReference type="HOGENOM" id="CLU_024867_1_2_12"/>
<dbReference type="EMBL" id="CP001843">
    <property type="protein sequence ID" value="AEF84898.1"/>
    <property type="molecule type" value="Genomic_DNA"/>
</dbReference>
<dbReference type="InterPro" id="IPR001463">
    <property type="entry name" value="Na/Ala_symport"/>
</dbReference>
<dbReference type="Gene3D" id="1.20.1740.10">
    <property type="entry name" value="Amino acid/polyamine transporter I"/>
    <property type="match status" value="1"/>
</dbReference>
<dbReference type="GO" id="GO:0005283">
    <property type="term" value="F:amino acid:sodium symporter activity"/>
    <property type="evidence" value="ECO:0007669"/>
    <property type="project" value="InterPro"/>
</dbReference>
<dbReference type="RefSeq" id="WP_015706734.1">
    <property type="nucleotide sequence ID" value="NC_015578.1"/>
</dbReference>
<feature type="transmembrane region" description="Helical" evidence="8">
    <location>
        <begin position="394"/>
        <end position="412"/>
    </location>
</feature>
<evidence type="ECO:0000313" key="9">
    <source>
        <dbReference type="EMBL" id="AEF84898.1"/>
    </source>
</evidence>
<organism evidence="9 10">
    <name type="scientific">Treponema primitia (strain ATCC BAA-887 / DSM 12427 / ZAS-2)</name>
    <dbReference type="NCBI Taxonomy" id="545694"/>
    <lineage>
        <taxon>Bacteria</taxon>
        <taxon>Pseudomonadati</taxon>
        <taxon>Spirochaetota</taxon>
        <taxon>Spirochaetia</taxon>
        <taxon>Spirochaetales</taxon>
        <taxon>Treponemataceae</taxon>
        <taxon>Treponema</taxon>
    </lineage>
</organism>
<proteinExistence type="inferred from homology"/>
<dbReference type="OrthoDB" id="9804874at2"/>
<dbReference type="NCBIfam" id="TIGR00835">
    <property type="entry name" value="agcS"/>
    <property type="match status" value="1"/>
</dbReference>
<feature type="transmembrane region" description="Helical" evidence="8">
    <location>
        <begin position="184"/>
        <end position="206"/>
    </location>
</feature>
<keyword evidence="5 8" id="KW-0812">Transmembrane</keyword>
<dbReference type="PANTHER" id="PTHR30330:SF3">
    <property type="entry name" value="TRANSCRIPTIONAL REGULATOR, LRP FAMILY"/>
    <property type="match status" value="1"/>
</dbReference>
<feature type="transmembrane region" description="Helical" evidence="8">
    <location>
        <begin position="14"/>
        <end position="33"/>
    </location>
</feature>
<feature type="transmembrane region" description="Helical" evidence="8">
    <location>
        <begin position="241"/>
        <end position="262"/>
    </location>
</feature>
<protein>
    <submittedName>
        <fullName evidence="9">Sodium:alanine symporter family protein</fullName>
    </submittedName>
</protein>
<name>F5YIB1_TREPZ</name>
<accession>F5YIB1</accession>
<feature type="transmembrane region" description="Helical" evidence="8">
    <location>
        <begin position="147"/>
        <end position="164"/>
    </location>
</feature>
<dbReference type="Pfam" id="PF01235">
    <property type="entry name" value="Na_Ala_symp"/>
    <property type="match status" value="1"/>
</dbReference>
<dbReference type="GO" id="GO:0005886">
    <property type="term" value="C:plasma membrane"/>
    <property type="evidence" value="ECO:0007669"/>
    <property type="project" value="UniProtKB-SubCell"/>
</dbReference>
<evidence type="ECO:0000313" key="10">
    <source>
        <dbReference type="Proteomes" id="UP000009223"/>
    </source>
</evidence>
<dbReference type="Proteomes" id="UP000009223">
    <property type="component" value="Chromosome"/>
</dbReference>
<dbReference type="KEGG" id="tpi:TREPR_3564"/>
<gene>
    <name evidence="9" type="ordered locus">TREPR_3564</name>
</gene>
<feature type="transmembrane region" description="Helical" evidence="8">
    <location>
        <begin position="418"/>
        <end position="438"/>
    </location>
</feature>
<dbReference type="STRING" id="545694.TREPR_3564"/>
<evidence type="ECO:0000256" key="1">
    <source>
        <dbReference type="ARBA" id="ARBA00004651"/>
    </source>
</evidence>
<keyword evidence="6 8" id="KW-1133">Transmembrane helix</keyword>
<evidence type="ECO:0000256" key="2">
    <source>
        <dbReference type="ARBA" id="ARBA00009261"/>
    </source>
</evidence>
<reference evidence="9 10" key="2">
    <citation type="journal article" date="2011" name="ISME J.">
        <title>RNA-seq reveals cooperative metabolic interactions between two termite-gut spirochete species in co-culture.</title>
        <authorList>
            <person name="Rosenthal A.Z."/>
            <person name="Matson E.G."/>
            <person name="Eldar A."/>
            <person name="Leadbetter J.R."/>
        </authorList>
    </citation>
    <scope>NUCLEOTIDE SEQUENCE [LARGE SCALE GENOMIC DNA]</scope>
    <source>
        <strain evidence="10">ATCC BAA-887 / DSM 12427 / ZAS-2</strain>
    </source>
</reference>
<evidence type="ECO:0000256" key="5">
    <source>
        <dbReference type="ARBA" id="ARBA00022692"/>
    </source>
</evidence>
<feature type="transmembrane region" description="Helical" evidence="8">
    <location>
        <begin position="308"/>
        <end position="328"/>
    </location>
</feature>
<keyword evidence="4 8" id="KW-1003">Cell membrane</keyword>
<reference evidence="10" key="1">
    <citation type="submission" date="2009-12" db="EMBL/GenBank/DDBJ databases">
        <title>Complete sequence of Treponema primitia strain ZAS-2.</title>
        <authorList>
            <person name="Tetu S.G."/>
            <person name="Matson E."/>
            <person name="Ren Q."/>
            <person name="Seshadri R."/>
            <person name="Elbourne L."/>
            <person name="Hassan K.A."/>
            <person name="Durkin A."/>
            <person name="Radune D."/>
            <person name="Mohamoud Y."/>
            <person name="Shay R."/>
            <person name="Jin S."/>
            <person name="Zhang X."/>
            <person name="Lucey K."/>
            <person name="Ballor N.R."/>
            <person name="Ottesen E."/>
            <person name="Rosenthal R."/>
            <person name="Allen A."/>
            <person name="Leadbetter J.R."/>
            <person name="Paulsen I.T."/>
        </authorList>
    </citation>
    <scope>NUCLEOTIDE SEQUENCE [LARGE SCALE GENOMIC DNA]</scope>
    <source>
        <strain evidence="10">ATCC BAA-887 / DSM 12427 / ZAS-2</strain>
    </source>
</reference>
<feature type="transmembrane region" description="Helical" evidence="8">
    <location>
        <begin position="213"/>
        <end position="235"/>
    </location>
</feature>
<keyword evidence="3 8" id="KW-0813">Transport</keyword>
<dbReference type="PRINTS" id="PR00175">
    <property type="entry name" value="NAALASMPORT"/>
</dbReference>